<keyword evidence="5" id="KW-0378">Hydrolase</keyword>
<evidence type="ECO:0000256" key="7">
    <source>
        <dbReference type="ARBA" id="ARBA00023016"/>
    </source>
</evidence>
<evidence type="ECO:0000256" key="3">
    <source>
        <dbReference type="ARBA" id="ARBA00022722"/>
    </source>
</evidence>
<gene>
    <name evidence="8" type="ORF">SAMN02745116_01768</name>
</gene>
<dbReference type="AlphaFoldDB" id="A0A1T4PFF6"/>
<organism evidence="8 9">
    <name type="scientific">Pilibacter termitis</name>
    <dbReference type="NCBI Taxonomy" id="263852"/>
    <lineage>
        <taxon>Bacteria</taxon>
        <taxon>Bacillati</taxon>
        <taxon>Bacillota</taxon>
        <taxon>Bacilli</taxon>
        <taxon>Lactobacillales</taxon>
        <taxon>Enterococcaceae</taxon>
        <taxon>Pilibacter</taxon>
    </lineage>
</organism>
<proteinExistence type="inferred from homology"/>
<dbReference type="InterPro" id="IPR038570">
    <property type="entry name" value="HicA_sf"/>
</dbReference>
<keyword evidence="9" id="KW-1185">Reference proteome</keyword>
<dbReference type="SUPFAM" id="SSF54786">
    <property type="entry name" value="YcfA/nrd intein domain"/>
    <property type="match status" value="1"/>
</dbReference>
<dbReference type="EMBL" id="FUXI01000020">
    <property type="protein sequence ID" value="SJZ89538.1"/>
    <property type="molecule type" value="Genomic_DNA"/>
</dbReference>
<keyword evidence="4" id="KW-0255">Endonuclease</keyword>
<dbReference type="GO" id="GO:0004519">
    <property type="term" value="F:endonuclease activity"/>
    <property type="evidence" value="ECO:0007669"/>
    <property type="project" value="UniProtKB-KW"/>
</dbReference>
<keyword evidence="7" id="KW-0346">Stress response</keyword>
<dbReference type="OrthoDB" id="286048at2"/>
<name>A0A1T4PFF6_9ENTE</name>
<accession>A0A1T4PFF6</accession>
<dbReference type="STRING" id="263852.SAMN02745116_01768"/>
<evidence type="ECO:0000256" key="5">
    <source>
        <dbReference type="ARBA" id="ARBA00022801"/>
    </source>
</evidence>
<comment type="similarity">
    <text evidence="1">Belongs to the HicA mRNA interferase family.</text>
</comment>
<dbReference type="Pfam" id="PF07927">
    <property type="entry name" value="HicA_toxin"/>
    <property type="match status" value="1"/>
</dbReference>
<keyword evidence="6" id="KW-0694">RNA-binding</keyword>
<dbReference type="RefSeq" id="WP_078807700.1">
    <property type="nucleotide sequence ID" value="NZ_FUXI01000020.1"/>
</dbReference>
<dbReference type="InterPro" id="IPR012933">
    <property type="entry name" value="HicA_mRNA_interferase"/>
</dbReference>
<evidence type="ECO:0000313" key="8">
    <source>
        <dbReference type="EMBL" id="SJZ89538.1"/>
    </source>
</evidence>
<reference evidence="8 9" key="1">
    <citation type="submission" date="2017-02" db="EMBL/GenBank/DDBJ databases">
        <authorList>
            <person name="Peterson S.W."/>
        </authorList>
    </citation>
    <scope>NUCLEOTIDE SEQUENCE [LARGE SCALE GENOMIC DNA]</scope>
    <source>
        <strain evidence="8 9">ATCC BAA-1030</strain>
    </source>
</reference>
<keyword evidence="2" id="KW-1277">Toxin-antitoxin system</keyword>
<dbReference type="GO" id="GO:0016787">
    <property type="term" value="F:hydrolase activity"/>
    <property type="evidence" value="ECO:0007669"/>
    <property type="project" value="UniProtKB-KW"/>
</dbReference>
<evidence type="ECO:0000313" key="9">
    <source>
        <dbReference type="Proteomes" id="UP000190328"/>
    </source>
</evidence>
<dbReference type="Proteomes" id="UP000190328">
    <property type="component" value="Unassembled WGS sequence"/>
</dbReference>
<protein>
    <submittedName>
        <fullName evidence="8">Predicted RNA binding protein YcfA, dsRBD-like fold, HicA-like mRNA interferase family</fullName>
    </submittedName>
</protein>
<sequence>MPMTQKEMVKLLVANGGIEVKGGKGSHVKVLYPGVNRPIIVPHKLKRGTEQGILKQAGLK</sequence>
<keyword evidence="3" id="KW-0540">Nuclease</keyword>
<evidence type="ECO:0000256" key="1">
    <source>
        <dbReference type="ARBA" id="ARBA00006620"/>
    </source>
</evidence>
<evidence type="ECO:0000256" key="2">
    <source>
        <dbReference type="ARBA" id="ARBA00022649"/>
    </source>
</evidence>
<dbReference type="Gene3D" id="3.30.920.30">
    <property type="entry name" value="Hypothetical protein"/>
    <property type="match status" value="1"/>
</dbReference>
<evidence type="ECO:0000256" key="4">
    <source>
        <dbReference type="ARBA" id="ARBA00022759"/>
    </source>
</evidence>
<evidence type="ECO:0000256" key="6">
    <source>
        <dbReference type="ARBA" id="ARBA00022884"/>
    </source>
</evidence>
<dbReference type="GO" id="GO:0003729">
    <property type="term" value="F:mRNA binding"/>
    <property type="evidence" value="ECO:0007669"/>
    <property type="project" value="InterPro"/>
</dbReference>